<dbReference type="InterPro" id="IPR041581">
    <property type="entry name" value="Glyoxalase_6"/>
</dbReference>
<dbReference type="EC" id="4.2.1.96" evidence="3"/>
<dbReference type="Pfam" id="PF01230">
    <property type="entry name" value="HIT"/>
    <property type="match status" value="1"/>
</dbReference>
<dbReference type="SUPFAM" id="SSF55248">
    <property type="entry name" value="PCD-like"/>
    <property type="match status" value="1"/>
</dbReference>
<sequence>MSRSPAGPAEAGVVHEDETVVVFMDLNPVTPGRLLVVPRVHAVGLEDRDPVTGAHVWSVGHARLTWRSPRGSRRAGLDSASMDMLSGSEITQAGLADWRKLAQGLHARYLVDDFGTGARFVAAVGEAADALGHHPSAVLGTGHVDLKLVSADAVYRDDEGNEQVVEWVTRKDVDLARRISEIAAEHGLTADPASVSVVELGLDTAGSATVAPVWAALLTGDAASQGHGSPSDEIRDATGRVPNLWFGDVQDDTARQRFHVEVYVAPEVAEQRLAAAVAAGGTVVDDSDAPWITVVADQDGNTGALCVAQAPATD</sequence>
<gene>
    <name evidence="8" type="ORF">H9657_13865</name>
</gene>
<dbReference type="Proteomes" id="UP000604241">
    <property type="component" value="Unassembled WGS sequence"/>
</dbReference>
<name>A0ABR8QFZ5_9CELL</name>
<dbReference type="Gene3D" id="3.30.1360.20">
    <property type="entry name" value="Transcriptional coactivator/pterin dehydratase"/>
    <property type="match status" value="1"/>
</dbReference>
<organism evidence="8 9">
    <name type="scientific">Cellulomonas avistercoris</name>
    <dbReference type="NCBI Taxonomy" id="2762242"/>
    <lineage>
        <taxon>Bacteria</taxon>
        <taxon>Bacillati</taxon>
        <taxon>Actinomycetota</taxon>
        <taxon>Actinomycetes</taxon>
        <taxon>Micrococcales</taxon>
        <taxon>Cellulomonadaceae</taxon>
        <taxon>Cellulomonas</taxon>
    </lineage>
</organism>
<comment type="similarity">
    <text evidence="2">Belongs to the pterin-4-alpha-carbinolamine dehydratase family.</text>
</comment>
<feature type="domain" description="HIT" evidence="6">
    <location>
        <begin position="10"/>
        <end position="59"/>
    </location>
</feature>
<dbReference type="RefSeq" id="WP_191784010.1">
    <property type="nucleotide sequence ID" value="NZ_JACSQV010000012.1"/>
</dbReference>
<dbReference type="InterPro" id="IPR036428">
    <property type="entry name" value="PCD_sf"/>
</dbReference>
<dbReference type="InterPro" id="IPR011146">
    <property type="entry name" value="HIT-like"/>
</dbReference>
<evidence type="ECO:0000313" key="9">
    <source>
        <dbReference type="Proteomes" id="UP000604241"/>
    </source>
</evidence>
<evidence type="ECO:0000256" key="4">
    <source>
        <dbReference type="ARBA" id="ARBA00021735"/>
    </source>
</evidence>
<evidence type="ECO:0000259" key="6">
    <source>
        <dbReference type="Pfam" id="PF01230"/>
    </source>
</evidence>
<protein>
    <recommendedName>
        <fullName evidence="4">Putative pterin-4-alpha-carbinolamine dehydratase</fullName>
        <ecNumber evidence="3">4.2.1.96</ecNumber>
    </recommendedName>
</protein>
<dbReference type="Pfam" id="PF18029">
    <property type="entry name" value="Glyoxalase_6"/>
    <property type="match status" value="1"/>
</dbReference>
<feature type="domain" description="Glyoxalase-like" evidence="7">
    <location>
        <begin position="201"/>
        <end position="302"/>
    </location>
</feature>
<dbReference type="InterPro" id="IPR029068">
    <property type="entry name" value="Glyas_Bleomycin-R_OHBP_Dase"/>
</dbReference>
<keyword evidence="5" id="KW-0456">Lyase</keyword>
<evidence type="ECO:0000256" key="5">
    <source>
        <dbReference type="ARBA" id="ARBA00023239"/>
    </source>
</evidence>
<evidence type="ECO:0000313" key="8">
    <source>
        <dbReference type="EMBL" id="MBD7919357.1"/>
    </source>
</evidence>
<reference evidence="8 9" key="1">
    <citation type="submission" date="2020-08" db="EMBL/GenBank/DDBJ databases">
        <title>A Genomic Blueprint of the Chicken Gut Microbiome.</title>
        <authorList>
            <person name="Gilroy R."/>
            <person name="Ravi A."/>
            <person name="Getino M."/>
            <person name="Pursley I."/>
            <person name="Horton D.L."/>
            <person name="Alikhan N.-F."/>
            <person name="Baker D."/>
            <person name="Gharbi K."/>
            <person name="Hall N."/>
            <person name="Watson M."/>
            <person name="Adriaenssens E.M."/>
            <person name="Foster-Nyarko E."/>
            <person name="Jarju S."/>
            <person name="Secka A."/>
            <person name="Antonio M."/>
            <person name="Oren A."/>
            <person name="Chaudhuri R."/>
            <person name="La Ragione R.M."/>
            <person name="Hildebrand F."/>
            <person name="Pallen M.J."/>
        </authorList>
    </citation>
    <scope>NUCLEOTIDE SEQUENCE [LARGE SCALE GENOMIC DNA]</scope>
    <source>
        <strain evidence="8 9">Sa3CUA2</strain>
    </source>
</reference>
<accession>A0ABR8QFZ5</accession>
<dbReference type="InterPro" id="IPR036265">
    <property type="entry name" value="HIT-like_sf"/>
</dbReference>
<dbReference type="Pfam" id="PF01329">
    <property type="entry name" value="Pterin_4a"/>
    <property type="match status" value="1"/>
</dbReference>
<evidence type="ECO:0000256" key="2">
    <source>
        <dbReference type="ARBA" id="ARBA00006472"/>
    </source>
</evidence>
<dbReference type="Gene3D" id="3.30.428.10">
    <property type="entry name" value="HIT-like"/>
    <property type="match status" value="1"/>
</dbReference>
<evidence type="ECO:0000259" key="7">
    <source>
        <dbReference type="Pfam" id="PF18029"/>
    </source>
</evidence>
<dbReference type="InterPro" id="IPR001533">
    <property type="entry name" value="Pterin_deHydtase"/>
</dbReference>
<evidence type="ECO:0000256" key="3">
    <source>
        <dbReference type="ARBA" id="ARBA00013252"/>
    </source>
</evidence>
<dbReference type="SUPFAM" id="SSF54197">
    <property type="entry name" value="HIT-like"/>
    <property type="match status" value="1"/>
</dbReference>
<comment type="caution">
    <text evidence="8">The sequence shown here is derived from an EMBL/GenBank/DDBJ whole genome shotgun (WGS) entry which is preliminary data.</text>
</comment>
<proteinExistence type="inferred from homology"/>
<evidence type="ECO:0000256" key="1">
    <source>
        <dbReference type="ARBA" id="ARBA00001554"/>
    </source>
</evidence>
<dbReference type="EMBL" id="JACSQV010000012">
    <property type="protein sequence ID" value="MBD7919357.1"/>
    <property type="molecule type" value="Genomic_DNA"/>
</dbReference>
<dbReference type="Gene3D" id="3.10.180.10">
    <property type="entry name" value="2,3-Dihydroxybiphenyl 1,2-Dioxygenase, domain 1"/>
    <property type="match status" value="1"/>
</dbReference>
<comment type="catalytic activity">
    <reaction evidence="1">
        <text>(4aS,6R)-4a-hydroxy-L-erythro-5,6,7,8-tetrahydrobiopterin = (6R)-L-erythro-6,7-dihydrobiopterin + H2O</text>
        <dbReference type="Rhea" id="RHEA:11920"/>
        <dbReference type="ChEBI" id="CHEBI:15377"/>
        <dbReference type="ChEBI" id="CHEBI:15642"/>
        <dbReference type="ChEBI" id="CHEBI:43120"/>
        <dbReference type="EC" id="4.2.1.96"/>
    </reaction>
</comment>
<keyword evidence="9" id="KW-1185">Reference proteome</keyword>